<evidence type="ECO:0000313" key="3">
    <source>
        <dbReference type="Proteomes" id="UP000266673"/>
    </source>
</evidence>
<keyword evidence="1" id="KW-0732">Signal</keyword>
<keyword evidence="3" id="KW-1185">Reference proteome</keyword>
<protein>
    <recommendedName>
        <fullName evidence="4">MD-2-related lipid-recognition domain-containing protein</fullName>
    </recommendedName>
</protein>
<gene>
    <name evidence="2" type="ORF">C2G38_1174579</name>
</gene>
<evidence type="ECO:0000313" key="2">
    <source>
        <dbReference type="EMBL" id="RIB20655.1"/>
    </source>
</evidence>
<accession>A0A397VDW2</accession>
<dbReference type="EMBL" id="QKWP01000406">
    <property type="protein sequence ID" value="RIB20655.1"/>
    <property type="molecule type" value="Genomic_DNA"/>
</dbReference>
<name>A0A397VDW2_9GLOM</name>
<dbReference type="Proteomes" id="UP000266673">
    <property type="component" value="Unassembled WGS sequence"/>
</dbReference>
<feature type="chain" id="PRO_5017430106" description="MD-2-related lipid-recognition domain-containing protein" evidence="1">
    <location>
        <begin position="20"/>
        <end position="160"/>
    </location>
</feature>
<comment type="caution">
    <text evidence="2">The sequence shown here is derived from an EMBL/GenBank/DDBJ whole genome shotgun (WGS) entry which is preliminary data.</text>
</comment>
<dbReference type="OrthoDB" id="2320559at2759"/>
<feature type="signal peptide" evidence="1">
    <location>
        <begin position="1"/>
        <end position="19"/>
    </location>
</feature>
<proteinExistence type="predicted"/>
<evidence type="ECO:0000256" key="1">
    <source>
        <dbReference type="SAM" id="SignalP"/>
    </source>
</evidence>
<sequence length="160" mass="17756">MKNFIFASILFALLLTVNAAPFQKLNKRALNFGPCYPDVDSLDINVRPDPPESEKLASFYVSGNLTKNDIIDGITILLIQYADFLGNPIPDASYYRHFTDSFKAGTPFYISESDLLIPELPDSYQLLVKVGDDADNSVLFACAFVIVGGRSEISKVFDFL</sequence>
<evidence type="ECO:0008006" key="4">
    <source>
        <dbReference type="Google" id="ProtNLM"/>
    </source>
</evidence>
<organism evidence="2 3">
    <name type="scientific">Gigaspora rosea</name>
    <dbReference type="NCBI Taxonomy" id="44941"/>
    <lineage>
        <taxon>Eukaryota</taxon>
        <taxon>Fungi</taxon>
        <taxon>Fungi incertae sedis</taxon>
        <taxon>Mucoromycota</taxon>
        <taxon>Glomeromycotina</taxon>
        <taxon>Glomeromycetes</taxon>
        <taxon>Diversisporales</taxon>
        <taxon>Gigasporaceae</taxon>
        <taxon>Gigaspora</taxon>
    </lineage>
</organism>
<dbReference type="AlphaFoldDB" id="A0A397VDW2"/>
<reference evidence="2 3" key="1">
    <citation type="submission" date="2018-06" db="EMBL/GenBank/DDBJ databases">
        <title>Comparative genomics reveals the genomic features of Rhizophagus irregularis, R. cerebriforme, R. diaphanum and Gigaspora rosea, and their symbiotic lifestyle signature.</title>
        <authorList>
            <person name="Morin E."/>
            <person name="San Clemente H."/>
            <person name="Chen E.C.H."/>
            <person name="De La Providencia I."/>
            <person name="Hainaut M."/>
            <person name="Kuo A."/>
            <person name="Kohler A."/>
            <person name="Murat C."/>
            <person name="Tang N."/>
            <person name="Roy S."/>
            <person name="Loubradou J."/>
            <person name="Henrissat B."/>
            <person name="Grigoriev I.V."/>
            <person name="Corradi N."/>
            <person name="Roux C."/>
            <person name="Martin F.M."/>
        </authorList>
    </citation>
    <scope>NUCLEOTIDE SEQUENCE [LARGE SCALE GENOMIC DNA]</scope>
    <source>
        <strain evidence="2 3">DAOM 194757</strain>
    </source>
</reference>